<dbReference type="GO" id="GO:0003723">
    <property type="term" value="F:RNA binding"/>
    <property type="evidence" value="ECO:0007669"/>
    <property type="project" value="UniProtKB-UniRule"/>
</dbReference>
<evidence type="ECO:0000256" key="1">
    <source>
        <dbReference type="ARBA" id="ARBA00022490"/>
    </source>
</evidence>
<dbReference type="PANTHER" id="PTHR30308">
    <property type="entry name" value="TMRNA-BINDING COMPONENT OF TRANS-TRANSLATION TAGGING COMPLEX"/>
    <property type="match status" value="1"/>
</dbReference>
<dbReference type="InterPro" id="IPR000037">
    <property type="entry name" value="SsrA-bd_prot"/>
</dbReference>
<dbReference type="GO" id="GO:0070929">
    <property type="term" value="P:trans-translation"/>
    <property type="evidence" value="ECO:0007669"/>
    <property type="project" value="UniProtKB-UniRule"/>
</dbReference>
<keyword evidence="2 3" id="KW-0694">RNA-binding</keyword>
<dbReference type="PANTHER" id="PTHR30308:SF2">
    <property type="entry name" value="SSRA-BINDING PROTEIN"/>
    <property type="match status" value="1"/>
</dbReference>
<feature type="region of interest" description="Disordered" evidence="4">
    <location>
        <begin position="122"/>
        <end position="147"/>
    </location>
</feature>
<name>A0A2J0Q7Z2_9BACT</name>
<dbReference type="HAMAP" id="MF_00023">
    <property type="entry name" value="SmpB"/>
    <property type="match status" value="1"/>
</dbReference>
<dbReference type="SUPFAM" id="SSF74982">
    <property type="entry name" value="Small protein B (SmpB)"/>
    <property type="match status" value="1"/>
</dbReference>
<comment type="caution">
    <text evidence="5">The sequence shown here is derived from an EMBL/GenBank/DDBJ whole genome shotgun (WGS) entry which is preliminary data.</text>
</comment>
<feature type="compositionally biased region" description="Basic residues" evidence="4">
    <location>
        <begin position="135"/>
        <end position="147"/>
    </location>
</feature>
<evidence type="ECO:0000313" key="6">
    <source>
        <dbReference type="Proteomes" id="UP000228496"/>
    </source>
</evidence>
<evidence type="ECO:0000256" key="2">
    <source>
        <dbReference type="ARBA" id="ARBA00022884"/>
    </source>
</evidence>
<dbReference type="Gene3D" id="2.40.280.10">
    <property type="match status" value="1"/>
</dbReference>
<dbReference type="AlphaFoldDB" id="A0A2J0Q7Z2"/>
<organism evidence="5 6">
    <name type="scientific">Candidatus Yanofskybacteria bacterium CG10_big_fil_rev_8_21_14_0_10_36_16</name>
    <dbReference type="NCBI Taxonomy" id="1975096"/>
    <lineage>
        <taxon>Bacteria</taxon>
        <taxon>Candidatus Yanofskyibacteriota</taxon>
    </lineage>
</organism>
<dbReference type="Proteomes" id="UP000228496">
    <property type="component" value="Unassembled WGS sequence"/>
</dbReference>
<accession>A0A2J0Q7Z2</accession>
<dbReference type="PROSITE" id="PS01317">
    <property type="entry name" value="SSRP"/>
    <property type="match status" value="1"/>
</dbReference>
<dbReference type="GO" id="GO:0070930">
    <property type="term" value="P:trans-translation-dependent protein tagging"/>
    <property type="evidence" value="ECO:0007669"/>
    <property type="project" value="TreeGrafter"/>
</dbReference>
<evidence type="ECO:0000256" key="3">
    <source>
        <dbReference type="HAMAP-Rule" id="MF_00023"/>
    </source>
</evidence>
<comment type="function">
    <text evidence="3">Required for rescue of stalled ribosomes mediated by trans-translation. Binds to transfer-messenger RNA (tmRNA), required for stable association of tmRNA with ribosomes. tmRNA and SmpB together mimic tRNA shape, replacing the anticodon stem-loop with SmpB. tmRNA is encoded by the ssrA gene; the 2 termini fold to resemble tRNA(Ala) and it encodes a 'tag peptide', a short internal open reading frame. During trans-translation Ala-aminoacylated tmRNA acts like a tRNA, entering the A-site of stalled ribosomes, displacing the stalled mRNA. The ribosome then switches to translate the ORF on the tmRNA; the nascent peptide is terminated with the 'tag peptide' encoded by the tmRNA and targeted for degradation. The ribosome is freed to recommence translation, which seems to be the essential function of trans-translation.</text>
</comment>
<reference evidence="5 6" key="1">
    <citation type="submission" date="2017-09" db="EMBL/GenBank/DDBJ databases">
        <title>Depth-based differentiation of microbial function through sediment-hosted aquifers and enrichment of novel symbionts in the deep terrestrial subsurface.</title>
        <authorList>
            <person name="Probst A.J."/>
            <person name="Ladd B."/>
            <person name="Jarett J.K."/>
            <person name="Geller-Mcgrath D.E."/>
            <person name="Sieber C.M."/>
            <person name="Emerson J.B."/>
            <person name="Anantharaman K."/>
            <person name="Thomas B.C."/>
            <person name="Malmstrom R."/>
            <person name="Stieglmeier M."/>
            <person name="Klingl A."/>
            <person name="Woyke T."/>
            <person name="Ryan C.M."/>
            <person name="Banfield J.F."/>
        </authorList>
    </citation>
    <scope>NUCLEOTIDE SEQUENCE [LARGE SCALE GENOMIC DNA]</scope>
    <source>
        <strain evidence="5">CG10_big_fil_rev_8_21_14_0_10_36_16</strain>
    </source>
</reference>
<dbReference type="NCBIfam" id="NF003843">
    <property type="entry name" value="PRK05422.1"/>
    <property type="match status" value="1"/>
</dbReference>
<dbReference type="EMBL" id="PCXQ01000003">
    <property type="protein sequence ID" value="PJE51273.1"/>
    <property type="molecule type" value="Genomic_DNA"/>
</dbReference>
<dbReference type="CDD" id="cd09294">
    <property type="entry name" value="SmpB"/>
    <property type="match status" value="1"/>
</dbReference>
<comment type="subcellular location">
    <subcellularLocation>
        <location evidence="3">Cytoplasm</location>
    </subcellularLocation>
    <text evidence="3">The tmRNA-SmpB complex associates with stalled 70S ribosomes.</text>
</comment>
<dbReference type="InterPro" id="IPR023620">
    <property type="entry name" value="SmpB"/>
</dbReference>
<protein>
    <recommendedName>
        <fullName evidence="3">SsrA-binding protein</fullName>
    </recommendedName>
    <alternativeName>
        <fullName evidence="3">Small protein B</fullName>
    </alternativeName>
</protein>
<evidence type="ECO:0000313" key="5">
    <source>
        <dbReference type="EMBL" id="PJE51273.1"/>
    </source>
</evidence>
<keyword evidence="1 3" id="KW-0963">Cytoplasm</keyword>
<sequence>MSVFAINKKARFDYEIKETLEAGLVLLGHEVKSIKIGKVSIKGAYVKIIGGEAWLIGAVVPPYQPGNIPADYDEQRNRKLLLKRQELDYVVGKAKEGGLTLVPIKLYNKKGLIKLEVGVGRGKKKADKRDTIKKRETKRQIGRAMKS</sequence>
<dbReference type="Pfam" id="PF01668">
    <property type="entry name" value="SmpB"/>
    <property type="match status" value="1"/>
</dbReference>
<dbReference type="GO" id="GO:0005829">
    <property type="term" value="C:cytosol"/>
    <property type="evidence" value="ECO:0007669"/>
    <property type="project" value="TreeGrafter"/>
</dbReference>
<comment type="similarity">
    <text evidence="3">Belongs to the SmpB family.</text>
</comment>
<evidence type="ECO:0000256" key="4">
    <source>
        <dbReference type="SAM" id="MobiDB-lite"/>
    </source>
</evidence>
<proteinExistence type="inferred from homology"/>
<gene>
    <name evidence="3" type="primary">smpB</name>
    <name evidence="5" type="ORF">COV29_00755</name>
</gene>
<dbReference type="NCBIfam" id="TIGR00086">
    <property type="entry name" value="smpB"/>
    <property type="match status" value="1"/>
</dbReference>
<dbReference type="InterPro" id="IPR020081">
    <property type="entry name" value="SsrA-bd_prot_CS"/>
</dbReference>